<dbReference type="InterPro" id="IPR009875">
    <property type="entry name" value="PilZ_domain"/>
</dbReference>
<keyword evidence="3" id="KW-1185">Reference proteome</keyword>
<dbReference type="Proteomes" id="UP001162880">
    <property type="component" value="Unassembled WGS sequence"/>
</dbReference>
<dbReference type="EMBL" id="JALHLE010000027">
    <property type="protein sequence ID" value="MCJ2180055.1"/>
    <property type="molecule type" value="Genomic_DNA"/>
</dbReference>
<dbReference type="RefSeq" id="WP_243995409.1">
    <property type="nucleotide sequence ID" value="NZ_JALHLE010000027.1"/>
</dbReference>
<evidence type="ECO:0000313" key="3">
    <source>
        <dbReference type="Proteomes" id="UP001162880"/>
    </source>
</evidence>
<gene>
    <name evidence="2" type="ORF">MTR64_15910</name>
</gene>
<evidence type="ECO:0000259" key="1">
    <source>
        <dbReference type="Pfam" id="PF07238"/>
    </source>
</evidence>
<protein>
    <recommendedName>
        <fullName evidence="1">PilZ domain-containing protein</fullName>
    </recommendedName>
</protein>
<comment type="caution">
    <text evidence="2">The sequence shown here is derived from an EMBL/GenBank/DDBJ whole genome shotgun (WGS) entry which is preliminary data.</text>
</comment>
<dbReference type="Pfam" id="PF07238">
    <property type="entry name" value="PilZ"/>
    <property type="match status" value="1"/>
</dbReference>
<dbReference type="SUPFAM" id="SSF141371">
    <property type="entry name" value="PilZ domain-like"/>
    <property type="match status" value="1"/>
</dbReference>
<accession>A0ABT0B4U0</accession>
<name>A0ABT0B4U0_9SPHN</name>
<proteinExistence type="predicted"/>
<evidence type="ECO:0000313" key="2">
    <source>
        <dbReference type="EMBL" id="MCJ2180055.1"/>
    </source>
</evidence>
<feature type="domain" description="PilZ" evidence="1">
    <location>
        <begin position="10"/>
        <end position="92"/>
    </location>
</feature>
<organism evidence="2 3">
    <name type="scientific">Novosphingobium album</name>
    <name type="common">ex Hu et al. 2023</name>
    <dbReference type="NCBI Taxonomy" id="2930093"/>
    <lineage>
        <taxon>Bacteria</taxon>
        <taxon>Pseudomonadati</taxon>
        <taxon>Pseudomonadota</taxon>
        <taxon>Alphaproteobacteria</taxon>
        <taxon>Sphingomonadales</taxon>
        <taxon>Sphingomonadaceae</taxon>
        <taxon>Novosphingobium</taxon>
    </lineage>
</organism>
<reference evidence="2" key="1">
    <citation type="submission" date="2022-03" db="EMBL/GenBank/DDBJ databases">
        <title>Identification of a novel bacterium isolated from mangrove sediments.</title>
        <authorList>
            <person name="Pan X."/>
        </authorList>
    </citation>
    <scope>NUCLEOTIDE SEQUENCE</scope>
    <source>
        <strain evidence="2">B2580</strain>
    </source>
</reference>
<sequence>MGLAVRLQIEQRSGDRRDVTIPATIRKTNAPIDVEIENLSTSGFRATLSSELQQGDCVSIGAAWMGRRTASVVWKMHPRYGFAFDTPLSPSEVLDAQAVENVEQLAQTEFTPPGQERAMMGKGMRFGIPRSLMLATAATLVAIGEGIRRRLSD</sequence>